<dbReference type="InterPro" id="IPR023393">
    <property type="entry name" value="START-like_dom_sf"/>
</dbReference>
<name>A0ABX1QB04_9RHOO</name>
<dbReference type="Gene3D" id="3.30.530.20">
    <property type="match status" value="1"/>
</dbReference>
<dbReference type="CDD" id="cd08863">
    <property type="entry name" value="SRPBCC_DUF1857"/>
    <property type="match status" value="1"/>
</dbReference>
<evidence type="ECO:0000313" key="1">
    <source>
        <dbReference type="EMBL" id="NMG74652.1"/>
    </source>
</evidence>
<dbReference type="SUPFAM" id="SSF55961">
    <property type="entry name" value="Bet v1-like"/>
    <property type="match status" value="1"/>
</dbReference>
<gene>
    <name evidence="1" type="ORF">GPA25_07740</name>
</gene>
<dbReference type="Pfam" id="PF08982">
    <property type="entry name" value="AtaL"/>
    <property type="match status" value="1"/>
</dbReference>
<dbReference type="RefSeq" id="WP_169259794.1">
    <property type="nucleotide sequence ID" value="NZ_WTVQ01000009.1"/>
</dbReference>
<comment type="caution">
    <text evidence="1">The sequence shown here is derived from an EMBL/GenBank/DDBJ whole genome shotgun (WGS) entry which is preliminary data.</text>
</comment>
<dbReference type="Proteomes" id="UP000648984">
    <property type="component" value="Unassembled WGS sequence"/>
</dbReference>
<evidence type="ECO:0000313" key="2">
    <source>
        <dbReference type="Proteomes" id="UP000648984"/>
    </source>
</evidence>
<reference evidence="1 2" key="1">
    <citation type="submission" date="2019-12" db="EMBL/GenBank/DDBJ databases">
        <title>Comparative genomics gives insights into the taxonomy of the Azoarcus-Aromatoleum group and reveals separate origins of nif in the plant-associated Azoarcus and non-plant-associated Aromatoleum sub-groups.</title>
        <authorList>
            <person name="Lafos M."/>
            <person name="Maluk M."/>
            <person name="Batista M."/>
            <person name="Junghare M."/>
            <person name="Carmona M."/>
            <person name="Faoro H."/>
            <person name="Cruz L.M."/>
            <person name="Battistoni F."/>
            <person name="De Souza E."/>
            <person name="Pedrosa F."/>
            <person name="Chen W.-M."/>
            <person name="Poole P.S."/>
            <person name="Dixon R.A."/>
            <person name="James E.K."/>
        </authorList>
    </citation>
    <scope>NUCLEOTIDE SEQUENCE [LARGE SCALE GENOMIC DNA]</scope>
    <source>
        <strain evidence="1 2">22Lin</strain>
    </source>
</reference>
<proteinExistence type="predicted"/>
<organism evidence="1 2">
    <name type="scientific">Aromatoleum diolicum</name>
    <dbReference type="NCBI Taxonomy" id="75796"/>
    <lineage>
        <taxon>Bacteria</taxon>
        <taxon>Pseudomonadati</taxon>
        <taxon>Pseudomonadota</taxon>
        <taxon>Betaproteobacteria</taxon>
        <taxon>Rhodocyclales</taxon>
        <taxon>Rhodocyclaceae</taxon>
        <taxon>Aromatoleum</taxon>
    </lineage>
</organism>
<dbReference type="EMBL" id="WTVQ01000009">
    <property type="protein sequence ID" value="NMG74652.1"/>
    <property type="molecule type" value="Genomic_DNA"/>
</dbReference>
<accession>A0ABX1QB04</accession>
<dbReference type="InterPro" id="IPR015075">
    <property type="entry name" value="AtaL"/>
</dbReference>
<sequence length="156" mass="17733">MNFEHLLVVNDPDNPLVTPLTREELWFGLLCRAEDSRPFLPGLDACTIVERSDTELVRELNFGSVVIRDRVTLQPMEWVRFDTERTATHAGGSLTIGIEEPAPETMVLRFHYRTTLTELSAADDIAYSEFVKSAYHQSDVDTLRVIRMIAESGHIQ</sequence>
<keyword evidence="2" id="KW-1185">Reference proteome</keyword>
<protein>
    <submittedName>
        <fullName evidence="1">DUF1857 family protein</fullName>
    </submittedName>
</protein>